<keyword evidence="3" id="KW-1185">Reference proteome</keyword>
<comment type="caution">
    <text evidence="2">The sequence shown here is derived from an EMBL/GenBank/DDBJ whole genome shotgun (WGS) entry which is preliminary data.</text>
</comment>
<dbReference type="EMBL" id="BTSY01000004">
    <property type="protein sequence ID" value="GMT24152.1"/>
    <property type="molecule type" value="Genomic_DNA"/>
</dbReference>
<name>A0AAV5VZH7_9BILA</name>
<evidence type="ECO:0000256" key="1">
    <source>
        <dbReference type="SAM" id="MobiDB-lite"/>
    </source>
</evidence>
<gene>
    <name evidence="2" type="ORF">PFISCL1PPCAC_15449</name>
</gene>
<evidence type="ECO:0000313" key="2">
    <source>
        <dbReference type="EMBL" id="GMT24152.1"/>
    </source>
</evidence>
<organism evidence="2 3">
    <name type="scientific">Pristionchus fissidentatus</name>
    <dbReference type="NCBI Taxonomy" id="1538716"/>
    <lineage>
        <taxon>Eukaryota</taxon>
        <taxon>Metazoa</taxon>
        <taxon>Ecdysozoa</taxon>
        <taxon>Nematoda</taxon>
        <taxon>Chromadorea</taxon>
        <taxon>Rhabditida</taxon>
        <taxon>Rhabditina</taxon>
        <taxon>Diplogasteromorpha</taxon>
        <taxon>Diplogasteroidea</taxon>
        <taxon>Neodiplogasteridae</taxon>
        <taxon>Pristionchus</taxon>
    </lineage>
</organism>
<accession>A0AAV5VZH7</accession>
<protein>
    <submittedName>
        <fullName evidence="2">Uncharacterized protein</fullName>
    </submittedName>
</protein>
<proteinExistence type="predicted"/>
<feature type="non-terminal residue" evidence="2">
    <location>
        <position position="1"/>
    </location>
</feature>
<sequence length="277" mass="30319">QMWCPSDEYSSPTKRINADCLSSHSSNLVPPTVSTDCAVPSTVSTDCAVPSTVSIDSAVPSTVSIDCAVFRTPFPPVFPTVSHGSPTSVVSSVHPDTPRPTSLKRPLTSSNHNYNKNGDGVCLVIQPILPYVDLVRKESTETPLCDMHRSVDEAVKSLPGVIDMNEINGLLGKKVDHMADFEDGSEVDFNAPFICEPTVKIDENVFNREKMKQKKIEELIEEMSWCEYPSPYLISSFSSSFSLFLAQMKPVDRQTLLANLRSSLLTSSSVPSTDGRE</sequence>
<dbReference type="AlphaFoldDB" id="A0AAV5VZH7"/>
<reference evidence="2" key="1">
    <citation type="submission" date="2023-10" db="EMBL/GenBank/DDBJ databases">
        <title>Genome assembly of Pristionchus species.</title>
        <authorList>
            <person name="Yoshida K."/>
            <person name="Sommer R.J."/>
        </authorList>
    </citation>
    <scope>NUCLEOTIDE SEQUENCE</scope>
    <source>
        <strain evidence="2">RS5133</strain>
    </source>
</reference>
<dbReference type="Proteomes" id="UP001432322">
    <property type="component" value="Unassembled WGS sequence"/>
</dbReference>
<feature type="region of interest" description="Disordered" evidence="1">
    <location>
        <begin position="85"/>
        <end position="111"/>
    </location>
</feature>
<evidence type="ECO:0000313" key="3">
    <source>
        <dbReference type="Proteomes" id="UP001432322"/>
    </source>
</evidence>